<feature type="region of interest" description="Disordered" evidence="1">
    <location>
        <begin position="439"/>
        <end position="484"/>
    </location>
</feature>
<dbReference type="Gene3D" id="2.60.40.640">
    <property type="match status" value="1"/>
</dbReference>
<proteinExistence type="predicted"/>
<feature type="region of interest" description="Disordered" evidence="1">
    <location>
        <begin position="574"/>
        <end position="611"/>
    </location>
</feature>
<dbReference type="STRING" id="1305764.R9P7K8"/>
<feature type="compositionally biased region" description="Polar residues" evidence="1">
    <location>
        <begin position="738"/>
        <end position="753"/>
    </location>
</feature>
<gene>
    <name evidence="2" type="ORF">PHSY_004953</name>
</gene>
<feature type="compositionally biased region" description="Basic and acidic residues" evidence="1">
    <location>
        <begin position="452"/>
        <end position="467"/>
    </location>
</feature>
<evidence type="ECO:0000313" key="2">
    <source>
        <dbReference type="EMBL" id="GAC97368.1"/>
    </source>
</evidence>
<feature type="compositionally biased region" description="Polar residues" evidence="1">
    <location>
        <begin position="637"/>
        <end position="654"/>
    </location>
</feature>
<name>R9P7K8_PSEHS</name>
<reference evidence="3" key="1">
    <citation type="journal article" date="2013" name="Genome Announc.">
        <title>Draft genome sequence of the basidiomycetous yeast-like fungus Pseudozyma hubeiensis SY62, which produces an abundant amount of the biosurfactant mannosylerythritol lipids.</title>
        <authorList>
            <person name="Konishi M."/>
            <person name="Hatada Y."/>
            <person name="Horiuchi J."/>
        </authorList>
    </citation>
    <scope>NUCLEOTIDE SEQUENCE [LARGE SCALE GENOMIC DNA]</scope>
    <source>
        <strain evidence="3">SY62</strain>
    </source>
</reference>
<sequence>MYASLPDYSEAGASSVTLTSEVAMTDPTFQPVGSRAAGNDTGSFFDIAPRSDSTSFQVGYLGLEGFQAWLKGDVLVKLDSSTKRKGRYTRCVVTLQAVERAPGNSASPNNASSAIATSSQGSERPQLIELFSHKLILWDVDKEASSSNASTATVPSTMPFSFPLTSDLPHCIHLRQSSLAYSITAQLFSEDAGKLPHAVKTVPVHLVRYTRPGPLNEVELNQLDGAAATEQKYTLQPHNWVEQAPTLVYAQINRTIFRRAEPIDIRVRIPPPDPTNVTEKGLKLRAVEADLIRIIHVKRPSGQETDDGARAKTVLTDRAAVQELGTDPDVHQALLAHSGKLCRFHSQRPVLLRLTLHPPFDRANMPHPHPDHDALVSGPVFGRGGGGGCESISQETLMHKISFEVRIKIGILGGRGERRDILLRRAVRILPGAAGALENQNDSSLGGFSTLSEKERLKRSEKARMLADDQQPGESSSRSPEYASGLLDFGMEDEYDGYEDVGRSLNDLMEAADQSNVAGSSNQAMDHAERLEQLRQFLEVSDPSTHHDGPPPSLLESRNDLQVEVEVDGVGLAMPRHPLRHPADQYPEMDSTADDTFPPPPPIDGTHANTEDTLSPYAEASLASESAAMVLSDRTDSQPSLQHAVDQSQRTTKPGPNAGADCEAHPSYEAVMSGSQTPLSSHPESVSHHEPPPYIDGSSHADPAPPFDQAVRQHASSGGLSIDHGAASNDQIEDRQDLSQVQRSLSVQHASAQSEDHRPPAYGTSPHPPSYDA</sequence>
<evidence type="ECO:0000313" key="3">
    <source>
        <dbReference type="Proteomes" id="UP000014071"/>
    </source>
</evidence>
<feature type="region of interest" description="Disordered" evidence="1">
    <location>
        <begin position="628"/>
        <end position="773"/>
    </location>
</feature>
<dbReference type="Proteomes" id="UP000014071">
    <property type="component" value="Unassembled WGS sequence"/>
</dbReference>
<dbReference type="AlphaFoldDB" id="R9P7K8"/>
<dbReference type="GeneID" id="24110234"/>
<dbReference type="eggNOG" id="ENOG502S53D">
    <property type="taxonomic scope" value="Eukaryota"/>
</dbReference>
<dbReference type="RefSeq" id="XP_012190955.1">
    <property type="nucleotide sequence ID" value="XM_012335565.1"/>
</dbReference>
<keyword evidence="3" id="KW-1185">Reference proteome</keyword>
<dbReference type="OrthoDB" id="3357813at2759"/>
<feature type="compositionally biased region" description="Polar residues" evidence="1">
    <location>
        <begin position="439"/>
        <end position="451"/>
    </location>
</feature>
<dbReference type="InterPro" id="IPR014752">
    <property type="entry name" value="Arrestin-like_C"/>
</dbReference>
<evidence type="ECO:0000256" key="1">
    <source>
        <dbReference type="SAM" id="MobiDB-lite"/>
    </source>
</evidence>
<dbReference type="EMBL" id="DF238809">
    <property type="protein sequence ID" value="GAC97368.1"/>
    <property type="molecule type" value="Genomic_DNA"/>
</dbReference>
<accession>R9P7K8</accession>
<organism evidence="2 3">
    <name type="scientific">Pseudozyma hubeiensis (strain SY62)</name>
    <name type="common">Yeast</name>
    <dbReference type="NCBI Taxonomy" id="1305764"/>
    <lineage>
        <taxon>Eukaryota</taxon>
        <taxon>Fungi</taxon>
        <taxon>Dikarya</taxon>
        <taxon>Basidiomycota</taxon>
        <taxon>Ustilaginomycotina</taxon>
        <taxon>Ustilaginomycetes</taxon>
        <taxon>Ustilaginales</taxon>
        <taxon>Ustilaginaceae</taxon>
        <taxon>Pseudozyma</taxon>
    </lineage>
</organism>
<dbReference type="HOGENOM" id="CLU_020428_0_0_1"/>
<protein>
    <submittedName>
        <fullName evidence="2">Uncharacterized protein</fullName>
    </submittedName>
</protein>